<dbReference type="Gene3D" id="1.25.40.20">
    <property type="entry name" value="Ankyrin repeat-containing domain"/>
    <property type="match status" value="1"/>
</dbReference>
<dbReference type="Proteomes" id="UP000075230">
    <property type="component" value="Unassembled WGS sequence"/>
</dbReference>
<comment type="caution">
    <text evidence="4">The sequence shown here is derived from an EMBL/GenBank/DDBJ whole genome shotgun (WGS) entry which is preliminary data.</text>
</comment>
<evidence type="ECO:0000256" key="3">
    <source>
        <dbReference type="PROSITE-ProRule" id="PRU00023"/>
    </source>
</evidence>
<feature type="repeat" description="ANK" evidence="3">
    <location>
        <begin position="307"/>
        <end position="340"/>
    </location>
</feature>
<organism evidence="4 5">
    <name type="scientific">Aspergillus kawachii</name>
    <name type="common">White koji mold</name>
    <name type="synonym">Aspergillus awamori var. kawachi</name>
    <dbReference type="NCBI Taxonomy" id="1069201"/>
    <lineage>
        <taxon>Eukaryota</taxon>
        <taxon>Fungi</taxon>
        <taxon>Dikarya</taxon>
        <taxon>Ascomycota</taxon>
        <taxon>Pezizomycotina</taxon>
        <taxon>Eurotiomycetes</taxon>
        <taxon>Eurotiomycetidae</taxon>
        <taxon>Eurotiales</taxon>
        <taxon>Aspergillaceae</taxon>
        <taxon>Aspergillus</taxon>
        <taxon>Aspergillus subgen. Circumdati</taxon>
    </lineage>
</organism>
<gene>
    <name evidence="4" type="ORF">RIB2604_03302420</name>
</gene>
<dbReference type="InterPro" id="IPR002110">
    <property type="entry name" value="Ankyrin_rpt"/>
</dbReference>
<dbReference type="AlphaFoldDB" id="A0A146FXT8"/>
<dbReference type="InterPro" id="IPR036770">
    <property type="entry name" value="Ankyrin_rpt-contain_sf"/>
</dbReference>
<name>A0A146FXT8_ASPKA</name>
<protein>
    <submittedName>
        <fullName evidence="4">Uncharacterized protein</fullName>
    </submittedName>
</protein>
<evidence type="ECO:0000256" key="2">
    <source>
        <dbReference type="ARBA" id="ARBA00023043"/>
    </source>
</evidence>
<dbReference type="PANTHER" id="PTHR24173">
    <property type="entry name" value="ANKYRIN REPEAT CONTAINING"/>
    <property type="match status" value="1"/>
</dbReference>
<feature type="repeat" description="ANK" evidence="3">
    <location>
        <begin position="274"/>
        <end position="306"/>
    </location>
</feature>
<dbReference type="SUPFAM" id="SSF48403">
    <property type="entry name" value="Ankyrin repeat"/>
    <property type="match status" value="1"/>
</dbReference>
<reference evidence="5" key="2">
    <citation type="submission" date="2016-02" db="EMBL/GenBank/DDBJ databases">
        <title>Genome sequencing of Aspergillus luchuensis NBRC 4314.</title>
        <authorList>
            <person name="Yamada O."/>
        </authorList>
    </citation>
    <scope>NUCLEOTIDE SEQUENCE [LARGE SCALE GENOMIC DNA]</scope>
    <source>
        <strain evidence="5">RIB 2604</strain>
    </source>
</reference>
<evidence type="ECO:0000313" key="5">
    <source>
        <dbReference type="Proteomes" id="UP000075230"/>
    </source>
</evidence>
<evidence type="ECO:0000256" key="1">
    <source>
        <dbReference type="ARBA" id="ARBA00022737"/>
    </source>
</evidence>
<proteinExistence type="predicted"/>
<dbReference type="PROSITE" id="PS50297">
    <property type="entry name" value="ANK_REP_REGION"/>
    <property type="match status" value="4"/>
</dbReference>
<dbReference type="VEuPathDB" id="FungiDB:ASPFODRAFT_687229"/>
<feature type="repeat" description="ANK" evidence="3">
    <location>
        <begin position="341"/>
        <end position="373"/>
    </location>
</feature>
<dbReference type="PROSITE" id="PS50088">
    <property type="entry name" value="ANK_REPEAT"/>
    <property type="match status" value="5"/>
</dbReference>
<dbReference type="PANTHER" id="PTHR24173:SF74">
    <property type="entry name" value="ANKYRIN REPEAT DOMAIN-CONTAINING PROTEIN 16"/>
    <property type="match status" value="1"/>
</dbReference>
<dbReference type="Pfam" id="PF12796">
    <property type="entry name" value="Ank_2"/>
    <property type="match status" value="4"/>
</dbReference>
<keyword evidence="1" id="KW-0677">Repeat</keyword>
<dbReference type="Pfam" id="PF00023">
    <property type="entry name" value="Ank"/>
    <property type="match status" value="1"/>
</dbReference>
<dbReference type="SMART" id="SM00248">
    <property type="entry name" value="ANK"/>
    <property type="match status" value="11"/>
</dbReference>
<feature type="repeat" description="ANK" evidence="3">
    <location>
        <begin position="240"/>
        <end position="264"/>
    </location>
</feature>
<keyword evidence="2 3" id="KW-0040">ANK repeat</keyword>
<evidence type="ECO:0000313" key="4">
    <source>
        <dbReference type="EMBL" id="GAT30265.1"/>
    </source>
</evidence>
<reference evidence="4 5" key="1">
    <citation type="journal article" date="2016" name="DNA Res.">
        <title>Genome sequence of Aspergillus luchuensis NBRC 4314.</title>
        <authorList>
            <person name="Yamada O."/>
            <person name="Machida M."/>
            <person name="Hosoyama A."/>
            <person name="Goto M."/>
            <person name="Takahashi T."/>
            <person name="Futagami T."/>
            <person name="Yamagata Y."/>
            <person name="Takeuchi M."/>
            <person name="Kobayashi T."/>
            <person name="Koike H."/>
            <person name="Abe K."/>
            <person name="Asai K."/>
            <person name="Arita M."/>
            <person name="Fujita N."/>
            <person name="Fukuda K."/>
            <person name="Higa K."/>
            <person name="Horikawa H."/>
            <person name="Ishikawa T."/>
            <person name="Jinno K."/>
            <person name="Kato Y."/>
            <person name="Kirimura K."/>
            <person name="Mizutani O."/>
            <person name="Nakasone K."/>
            <person name="Sano M."/>
            <person name="Shiraishi Y."/>
            <person name="Tsukahara M."/>
            <person name="Gomi K."/>
        </authorList>
    </citation>
    <scope>NUCLEOTIDE SEQUENCE [LARGE SCALE GENOMIC DNA]</scope>
    <source>
        <strain evidence="4 5">RIB 2604</strain>
    </source>
</reference>
<sequence>MALLKRIRRLCDPRNKHCKMWLEAHKHYIADFQVDFRNVNVLWIASYTGMTSLAGHILEEGNHCDTRNPQGQNTVLIAAFWGNDRVLTVLLKSKRIKRDVRDSRRTCPLQAAFISRNPAAMKVLLESGTDAGAWDLWGITPFENAIWHGSDELIMAFVDCGKSEVFNATNVRGKTRLMIAYELGRTALVRDMTDSGSCDVNIQDSIGRTALVYSVLFEEAEIVQALLELPATAADIPDKNGETPLTWAAQLGRGNILQQLIESGKVNIKDIDKFGRTALHRAAESDKYDTANILLLDSADADIPDFQGWTPLMIAAGNGYVHILHRLLATEMVNVNRRNQHGTTALFNATNRGWPNAVQVLLDASADANIPDNEGCTPLMIAALEGDTEIASMLLQSGNADPNRVDEEGRDAMWYADLRNNTEIMELLQNHVSGKFRAPPVDE</sequence>
<dbReference type="EMBL" id="BCWF01000032">
    <property type="protein sequence ID" value="GAT30265.1"/>
    <property type="molecule type" value="Genomic_DNA"/>
</dbReference>
<feature type="repeat" description="ANK" evidence="3">
    <location>
        <begin position="374"/>
        <end position="398"/>
    </location>
</feature>
<accession>A0A146FXT8</accession>